<dbReference type="PROSITE" id="PS51746">
    <property type="entry name" value="PPM_2"/>
    <property type="match status" value="1"/>
</dbReference>
<evidence type="ECO:0000313" key="3">
    <source>
        <dbReference type="EMBL" id="SHF14034.1"/>
    </source>
</evidence>
<dbReference type="EMBL" id="FQVN01000002">
    <property type="protein sequence ID" value="SHF14034.1"/>
    <property type="molecule type" value="Genomic_DNA"/>
</dbReference>
<name>A0A1M4Z7N8_STRHI</name>
<dbReference type="SUPFAM" id="SSF81606">
    <property type="entry name" value="PP2C-like"/>
    <property type="match status" value="1"/>
</dbReference>
<evidence type="ECO:0000313" key="4">
    <source>
        <dbReference type="Proteomes" id="UP000184501"/>
    </source>
</evidence>
<dbReference type="Proteomes" id="UP000184501">
    <property type="component" value="Unassembled WGS sequence"/>
</dbReference>
<evidence type="ECO:0000259" key="2">
    <source>
        <dbReference type="PROSITE" id="PS51746"/>
    </source>
</evidence>
<reference evidence="3 4" key="1">
    <citation type="submission" date="2016-11" db="EMBL/GenBank/DDBJ databases">
        <authorList>
            <person name="Jaros S."/>
            <person name="Januszkiewicz K."/>
            <person name="Wedrychowicz H."/>
        </authorList>
    </citation>
    <scope>NUCLEOTIDE SEQUENCE [LARGE SCALE GENOMIC DNA]</scope>
    <source>
        <strain evidence="3 4">DSM 44523</strain>
    </source>
</reference>
<protein>
    <submittedName>
        <fullName evidence="3">Serine/threonine protein phosphatase PrpC</fullName>
    </submittedName>
</protein>
<dbReference type="SMART" id="SM00332">
    <property type="entry name" value="PP2Cc"/>
    <property type="match status" value="1"/>
</dbReference>
<dbReference type="InterPro" id="IPR036457">
    <property type="entry name" value="PPM-type-like_dom_sf"/>
</dbReference>
<feature type="domain" description="PPM-type phosphatase" evidence="2">
    <location>
        <begin position="9"/>
        <end position="229"/>
    </location>
</feature>
<feature type="region of interest" description="Disordered" evidence="1">
    <location>
        <begin position="228"/>
        <end position="247"/>
    </location>
</feature>
<dbReference type="InterPro" id="IPR001932">
    <property type="entry name" value="PPM-type_phosphatase-like_dom"/>
</dbReference>
<dbReference type="OrthoDB" id="9801841at2"/>
<sequence>MTASCSQPVIGVATEKGPRRPLNADAHAHHQFHDRLAVAIVDGTGSTPEVAEFAQLAAATAVRIAARRTPVWGVMAAAELCEDPTEDISSPSGAIVVATALPGRYWQIAWAGDSAAYRWATDGSVKRVTNPHTQGELLRARGASEEDARRVDHRIMNSLDLAHVYGVWGMCVRSRLLVLASDGLHRLPETEIATVLQEHASDPEMCAQQLVKAARERSSDDITALVVPHPQADGWSTGTAPTAEGEE</sequence>
<dbReference type="Gene3D" id="3.60.40.10">
    <property type="entry name" value="PPM-type phosphatase domain"/>
    <property type="match status" value="1"/>
</dbReference>
<accession>A0A1M4Z7N8</accession>
<gene>
    <name evidence="3" type="ORF">SAMN05444320_102632</name>
</gene>
<keyword evidence="4" id="KW-1185">Reference proteome</keyword>
<feature type="region of interest" description="Disordered" evidence="1">
    <location>
        <begin position="1"/>
        <end position="21"/>
    </location>
</feature>
<evidence type="ECO:0000256" key="1">
    <source>
        <dbReference type="SAM" id="MobiDB-lite"/>
    </source>
</evidence>
<dbReference type="RefSeq" id="WP_143174031.1">
    <property type="nucleotide sequence ID" value="NZ_FQVN01000002.1"/>
</dbReference>
<proteinExistence type="predicted"/>
<dbReference type="AlphaFoldDB" id="A0A1M4Z7N8"/>
<organism evidence="3 4">
    <name type="scientific">Streptoalloteichus hindustanus</name>
    <dbReference type="NCBI Taxonomy" id="2017"/>
    <lineage>
        <taxon>Bacteria</taxon>
        <taxon>Bacillati</taxon>
        <taxon>Actinomycetota</taxon>
        <taxon>Actinomycetes</taxon>
        <taxon>Pseudonocardiales</taxon>
        <taxon>Pseudonocardiaceae</taxon>
        <taxon>Streptoalloteichus</taxon>
    </lineage>
</organism>
<dbReference type="STRING" id="2017.SAMN05444320_102632"/>